<sequence length="210" mass="22719">MSCEAQDNSERYKLCRGPLCLGQAGLGVWALTSDRHDGDSLTRLAGTRERPSCLDRLSVVVNSQSTDKHPPVRAPDANALSRSKREASSKTTQTPGLMMARSHALGNWQPRIRQTCSQDGKAWPAAKRCQPKEPGKQGAAPDGGVTRQLAANASWVEKRRQARHSNHQAQKSVWASDGYCLVKTPLCLPSSQLDAGTNSPAPTDINNNVP</sequence>
<organism evidence="2 3">
    <name type="scientific">Apiosordaria backusii</name>
    <dbReference type="NCBI Taxonomy" id="314023"/>
    <lineage>
        <taxon>Eukaryota</taxon>
        <taxon>Fungi</taxon>
        <taxon>Dikarya</taxon>
        <taxon>Ascomycota</taxon>
        <taxon>Pezizomycotina</taxon>
        <taxon>Sordariomycetes</taxon>
        <taxon>Sordariomycetidae</taxon>
        <taxon>Sordariales</taxon>
        <taxon>Lasiosphaeriaceae</taxon>
        <taxon>Apiosordaria</taxon>
    </lineage>
</organism>
<dbReference type="EMBL" id="JAUKTV010000011">
    <property type="protein sequence ID" value="KAK0724001.1"/>
    <property type="molecule type" value="Genomic_DNA"/>
</dbReference>
<feature type="region of interest" description="Disordered" evidence="1">
    <location>
        <begin position="61"/>
        <end position="98"/>
    </location>
</feature>
<protein>
    <submittedName>
        <fullName evidence="2">Uncharacterized protein</fullName>
    </submittedName>
</protein>
<dbReference type="Proteomes" id="UP001172159">
    <property type="component" value="Unassembled WGS sequence"/>
</dbReference>
<keyword evidence="3" id="KW-1185">Reference proteome</keyword>
<comment type="caution">
    <text evidence="2">The sequence shown here is derived from an EMBL/GenBank/DDBJ whole genome shotgun (WGS) entry which is preliminary data.</text>
</comment>
<evidence type="ECO:0000313" key="2">
    <source>
        <dbReference type="EMBL" id="KAK0724001.1"/>
    </source>
</evidence>
<reference evidence="2" key="1">
    <citation type="submission" date="2023-06" db="EMBL/GenBank/DDBJ databases">
        <title>Genome-scale phylogeny and comparative genomics of the fungal order Sordariales.</title>
        <authorList>
            <consortium name="Lawrence Berkeley National Laboratory"/>
            <person name="Hensen N."/>
            <person name="Bonometti L."/>
            <person name="Westerberg I."/>
            <person name="Brannstrom I.O."/>
            <person name="Guillou S."/>
            <person name="Cros-Aarteil S."/>
            <person name="Calhoun S."/>
            <person name="Haridas S."/>
            <person name="Kuo A."/>
            <person name="Mondo S."/>
            <person name="Pangilinan J."/>
            <person name="Riley R."/>
            <person name="Labutti K."/>
            <person name="Andreopoulos B."/>
            <person name="Lipzen A."/>
            <person name="Chen C."/>
            <person name="Yanf M."/>
            <person name="Daum C."/>
            <person name="Ng V."/>
            <person name="Clum A."/>
            <person name="Steindorff A."/>
            <person name="Ohm R."/>
            <person name="Martin F."/>
            <person name="Silar P."/>
            <person name="Natvig D."/>
            <person name="Lalanne C."/>
            <person name="Gautier V."/>
            <person name="Ament-Velasquez S.L."/>
            <person name="Kruys A."/>
            <person name="Hutchinson M.I."/>
            <person name="Powell A.J."/>
            <person name="Barry K."/>
            <person name="Miller A.N."/>
            <person name="Grigoriev I.V."/>
            <person name="Debuchy R."/>
            <person name="Gladieux P."/>
            <person name="Thoren M.H."/>
            <person name="Johannesson H."/>
        </authorList>
    </citation>
    <scope>NUCLEOTIDE SEQUENCE</scope>
    <source>
        <strain evidence="2">CBS 540.89</strain>
    </source>
</reference>
<feature type="region of interest" description="Disordered" evidence="1">
    <location>
        <begin position="191"/>
        <end position="210"/>
    </location>
</feature>
<accession>A0AA40AXV1</accession>
<dbReference type="AlphaFoldDB" id="A0AA40AXV1"/>
<evidence type="ECO:0000256" key="1">
    <source>
        <dbReference type="SAM" id="MobiDB-lite"/>
    </source>
</evidence>
<feature type="region of interest" description="Disordered" evidence="1">
    <location>
        <begin position="119"/>
        <end position="145"/>
    </location>
</feature>
<gene>
    <name evidence="2" type="ORF">B0T21DRAFT_351122</name>
</gene>
<proteinExistence type="predicted"/>
<evidence type="ECO:0000313" key="3">
    <source>
        <dbReference type="Proteomes" id="UP001172159"/>
    </source>
</evidence>
<name>A0AA40AXV1_9PEZI</name>